<sequence>MQESVRRSGLSDTPAVEDEIGFEPYVDAIAAFLVNERTRAPLTLSVEGEWGSGKSSFMGQLEQVLQSKYGKRTVKFNAWKHDKDEALWASFALEFIRQSGPPGLLARGSRWLALSWRRWRFPSGLPVLVQFVAALLLLGLVVFSLVRWAFSPAPEPEWLRWFTETSAAAQTAVIGLVTFLSGIMGTKALAGLVGNPFNMDLRKHLQDPDYRGRRRFLDAFQEDFKSVIDTYVGSSVDKVFVFIDDLDRCEVSKAADLMHALHLMIPENSKLIFILGMDRNIVAASIAQRQSAILPLLVKAVPGGSPDPDAARQSLAFGHSFLDRFIQIPFRVPRMNGRSLLSFCDSLMLEPALLTEKKKERAWQSASGFDWSFQWGAPQRRAIMMIEAADADSPALRKIVAMFAPVLDSNPRRLKQFINVFRLNAFIFSELGHFDVTEGQEPSTQLNLIKMAKLVALELWWPRLLDAAERDATLLLALEQKLATGKGNPDLGDSQPVRDWIAQSAPMRVLALALEAGEGIGALEIARYRSVAPAAKRTGIASDWRRRSTAPTPPPSSFMLKRFLQASASSHEAEAKTNLKAIFTGEKAFFGEKDRYSTSFQALGFQPVQRSDGTQLPVPSPEWAAGGRFIYSVELRGAEFQAYALGMDGKVKDVEYEIRSDGDWAGSPRKIAAAIVGSAVHETFRVAHQDLSVRLKLPSLFSEAFHHRRGEPASEMPSLARYPRMLSLQGAPQGSIGIIQASSRTGPEPVFEYLFLAKDKSAHFVVRAYEGSAWMQRREDVAHPSKESGKQVLSRHESSKAVQASGFCSGHAFTQAAIIQNKVIVELELHCDVQAKTGYAKVLPKILTSIRTARKGHFSEVLFELAS</sequence>
<feature type="transmembrane region" description="Helical" evidence="1">
    <location>
        <begin position="170"/>
        <end position="193"/>
    </location>
</feature>
<dbReference type="InterPro" id="IPR052754">
    <property type="entry name" value="NTPase_KAP_P-loop"/>
</dbReference>
<feature type="domain" description="KAP NTPase" evidence="2">
    <location>
        <begin position="224"/>
        <end position="291"/>
    </location>
</feature>
<dbReference type="InterPro" id="IPR011646">
    <property type="entry name" value="KAP_P-loop"/>
</dbReference>
<protein>
    <recommendedName>
        <fullName evidence="2">KAP NTPase domain-containing protein</fullName>
    </recommendedName>
</protein>
<feature type="domain" description="KAP NTPase" evidence="2">
    <location>
        <begin position="318"/>
        <end position="422"/>
    </location>
</feature>
<dbReference type="Gene3D" id="3.40.50.300">
    <property type="entry name" value="P-loop containing nucleotide triphosphate hydrolases"/>
    <property type="match status" value="1"/>
</dbReference>
<dbReference type="Proteomes" id="UP000007587">
    <property type="component" value="Chromosome"/>
</dbReference>
<evidence type="ECO:0000256" key="1">
    <source>
        <dbReference type="SAM" id="Phobius"/>
    </source>
</evidence>
<keyword evidence="1" id="KW-0812">Transmembrane</keyword>
<dbReference type="PANTHER" id="PTHR22674:SF6">
    <property type="entry name" value="NTPASE KAP FAMILY P-LOOP DOMAIN-CONTAINING PROTEIN 1"/>
    <property type="match status" value="1"/>
</dbReference>
<dbReference type="InParanoid" id="H8MQV9"/>
<name>H8MQV9_CORCM</name>
<dbReference type="EMBL" id="CP003389">
    <property type="protein sequence ID" value="AFE04688.1"/>
    <property type="molecule type" value="Genomic_DNA"/>
</dbReference>
<dbReference type="KEGG" id="ccx:COCOR_02509"/>
<feature type="transmembrane region" description="Helical" evidence="1">
    <location>
        <begin position="127"/>
        <end position="150"/>
    </location>
</feature>
<evidence type="ECO:0000259" key="2">
    <source>
        <dbReference type="Pfam" id="PF07693"/>
    </source>
</evidence>
<proteinExistence type="predicted"/>
<accession>H8MQV9</accession>
<reference evidence="3 4" key="1">
    <citation type="journal article" date="2012" name="J. Bacteriol.">
        <title>Complete Genome Sequence of the Fruiting Myxobacterium Corallococcus coralloides DSM 2259.</title>
        <authorList>
            <person name="Huntley S."/>
            <person name="Zhang Y."/>
            <person name="Treuner-Lange A."/>
            <person name="Kneip S."/>
            <person name="Sensen C.W."/>
            <person name="Sogaard-Andersen L."/>
        </authorList>
    </citation>
    <scope>NUCLEOTIDE SEQUENCE [LARGE SCALE GENOMIC DNA]</scope>
    <source>
        <strain evidence="4">ATCC 25202 / DSM 2259 / NBRC 100086 / M2</strain>
    </source>
</reference>
<keyword evidence="1" id="KW-1133">Transmembrane helix</keyword>
<dbReference type="AlphaFoldDB" id="H8MQV9"/>
<keyword evidence="1" id="KW-0472">Membrane</keyword>
<dbReference type="SUPFAM" id="SSF52540">
    <property type="entry name" value="P-loop containing nucleoside triphosphate hydrolases"/>
    <property type="match status" value="1"/>
</dbReference>
<feature type="domain" description="KAP NTPase" evidence="2">
    <location>
        <begin position="22"/>
        <end position="91"/>
    </location>
</feature>
<dbReference type="PANTHER" id="PTHR22674">
    <property type="entry name" value="NTPASE, KAP FAMILY P-LOOP DOMAIN-CONTAINING 1"/>
    <property type="match status" value="1"/>
</dbReference>
<dbReference type="Pfam" id="PF07693">
    <property type="entry name" value="KAP_NTPase"/>
    <property type="match status" value="3"/>
</dbReference>
<evidence type="ECO:0000313" key="4">
    <source>
        <dbReference type="Proteomes" id="UP000007587"/>
    </source>
</evidence>
<keyword evidence="4" id="KW-1185">Reference proteome</keyword>
<dbReference type="InterPro" id="IPR027417">
    <property type="entry name" value="P-loop_NTPase"/>
</dbReference>
<dbReference type="eggNOG" id="COG4928">
    <property type="taxonomic scope" value="Bacteria"/>
</dbReference>
<gene>
    <name evidence="3" type="ordered locus">COCOR_02509</name>
</gene>
<reference evidence="4" key="2">
    <citation type="submission" date="2012-03" db="EMBL/GenBank/DDBJ databases">
        <title>Genome sequence of the fruiting myxobacterium Corallococcus coralloides DSM 2259.</title>
        <authorList>
            <person name="Huntley S."/>
            <person name="Zhang Y."/>
            <person name="Treuner-Lange A."/>
            <person name="Sensen C.W."/>
            <person name="Sogaard-Andersen L."/>
        </authorList>
    </citation>
    <scope>NUCLEOTIDE SEQUENCE [LARGE SCALE GENOMIC DNA]</scope>
    <source>
        <strain evidence="4">ATCC 25202 / DSM 2259 / NBRC 100086 / M2</strain>
    </source>
</reference>
<organism evidence="3 4">
    <name type="scientific">Corallococcus coralloides (strain ATCC 25202 / DSM 2259 / NBRC 100086 / M2)</name>
    <name type="common">Myxococcus coralloides</name>
    <dbReference type="NCBI Taxonomy" id="1144275"/>
    <lineage>
        <taxon>Bacteria</taxon>
        <taxon>Pseudomonadati</taxon>
        <taxon>Myxococcota</taxon>
        <taxon>Myxococcia</taxon>
        <taxon>Myxococcales</taxon>
        <taxon>Cystobacterineae</taxon>
        <taxon>Myxococcaceae</taxon>
        <taxon>Corallococcus</taxon>
    </lineage>
</organism>
<dbReference type="HOGENOM" id="CLU_330584_0_0_7"/>
<evidence type="ECO:0000313" key="3">
    <source>
        <dbReference type="EMBL" id="AFE04688.1"/>
    </source>
</evidence>